<evidence type="ECO:0000256" key="3">
    <source>
        <dbReference type="ARBA" id="ARBA00012584"/>
    </source>
</evidence>
<keyword evidence="5 13" id="KW-0963">Cytoplasm</keyword>
<evidence type="ECO:0000256" key="4">
    <source>
        <dbReference type="ARBA" id="ARBA00015492"/>
    </source>
</evidence>
<dbReference type="Gene3D" id="3.40.50.11030">
    <property type="entry name" value="Threonylcarbamoyl-AMP synthase, C-terminal domain"/>
    <property type="match status" value="1"/>
</dbReference>
<dbReference type="GO" id="GO:0005524">
    <property type="term" value="F:ATP binding"/>
    <property type="evidence" value="ECO:0007669"/>
    <property type="project" value="UniProtKB-UniRule"/>
</dbReference>
<evidence type="ECO:0000313" key="17">
    <source>
        <dbReference type="Proteomes" id="UP000036756"/>
    </source>
</evidence>
<proteinExistence type="inferred from homology"/>
<reference evidence="16 17" key="1">
    <citation type="submission" date="2015-06" db="EMBL/GenBank/DDBJ databases">
        <title>Draft genome sequence of the purine-degrading Clostridium cylindrosporum HC-1 (DSM 605).</title>
        <authorList>
            <person name="Poehlein A."/>
            <person name="Schiel-Bengelsdorf B."/>
            <person name="Bengelsdorf F."/>
            <person name="Daniel R."/>
            <person name="Duerre P."/>
        </authorList>
    </citation>
    <scope>NUCLEOTIDE SEQUENCE [LARGE SCALE GENOMIC DNA]</scope>
    <source>
        <strain evidence="16 17">DSM 605</strain>
    </source>
</reference>
<dbReference type="InterPro" id="IPR005145">
    <property type="entry name" value="Sua5_C"/>
</dbReference>
<sequence>MDTKVYYIDNDAVINEAAYLIKKGETVVFPTETVYGLGANALDEKACEKIFMAKGRPQDNPLIVHVDNKDISKFVKSIPENVKILIDRFWPGPLTIILEKKDIIPDSITGGLKSVAIRMPESTIARKLIKASGVPIAAPSANLSGKPSPTTIDHCIRDLSGRVSMIIGGVECRCGLESTVVEAGETSVTILRPGEVTKEMIEDLGIKVDIDPTIMESLGDVVPKSPGMKYKHYAPDSDMTIVTGDLNKVIDYINNEAKKIALEGKRVGIIATNETLGEYHNGTVLSIGSRGNLNEVASKLFDVLREFDKIGVDYILSEGFIDEGVGLAIMNRLKKAAGHKVIKL</sequence>
<feature type="binding site" evidence="14">
    <location>
        <position position="56"/>
    </location>
    <ligand>
        <name>ATP</name>
        <dbReference type="ChEBI" id="CHEBI:30616"/>
    </ligand>
</feature>
<keyword evidence="8 13" id="KW-0548">Nucleotidyltransferase</keyword>
<evidence type="ECO:0000256" key="9">
    <source>
        <dbReference type="ARBA" id="ARBA00022741"/>
    </source>
</evidence>
<dbReference type="Pfam" id="PF01300">
    <property type="entry name" value="Sua5_yciO_yrdC"/>
    <property type="match status" value="1"/>
</dbReference>
<feature type="binding site" evidence="14">
    <location>
        <position position="148"/>
    </location>
    <ligand>
        <name>ATP</name>
        <dbReference type="ChEBI" id="CHEBI:30616"/>
    </ligand>
</feature>
<feature type="binding site" evidence="14">
    <location>
        <position position="178"/>
    </location>
    <ligand>
        <name>L-threonine</name>
        <dbReference type="ChEBI" id="CHEBI:57926"/>
    </ligand>
</feature>
<feature type="binding site" evidence="14">
    <location>
        <position position="192"/>
    </location>
    <ligand>
        <name>ATP</name>
        <dbReference type="ChEBI" id="CHEBI:30616"/>
    </ligand>
</feature>
<dbReference type="Pfam" id="PF03481">
    <property type="entry name" value="Sua5_C"/>
    <property type="match status" value="1"/>
</dbReference>
<keyword evidence="6 13" id="KW-0808">Transferase</keyword>
<dbReference type="FunFam" id="3.90.870.10:FF:000009">
    <property type="entry name" value="Threonylcarbamoyl-AMP synthase, putative"/>
    <property type="match status" value="1"/>
</dbReference>
<feature type="binding site" evidence="14">
    <location>
        <position position="33"/>
    </location>
    <ligand>
        <name>L-threonine</name>
        <dbReference type="ChEBI" id="CHEBI:57926"/>
    </ligand>
</feature>
<feature type="binding site" evidence="14">
    <location>
        <position position="138"/>
    </location>
    <ligand>
        <name>L-threonine</name>
        <dbReference type="ChEBI" id="CHEBI:57926"/>
    </ligand>
</feature>
<evidence type="ECO:0000256" key="11">
    <source>
        <dbReference type="ARBA" id="ARBA00029774"/>
    </source>
</evidence>
<dbReference type="GO" id="GO:0005737">
    <property type="term" value="C:cytoplasm"/>
    <property type="evidence" value="ECO:0007669"/>
    <property type="project" value="UniProtKB-SubCell"/>
</dbReference>
<evidence type="ECO:0000256" key="14">
    <source>
        <dbReference type="PIRSR" id="PIRSR004930-1"/>
    </source>
</evidence>
<evidence type="ECO:0000256" key="8">
    <source>
        <dbReference type="ARBA" id="ARBA00022695"/>
    </source>
</evidence>
<dbReference type="GO" id="GO:0008033">
    <property type="term" value="P:tRNA processing"/>
    <property type="evidence" value="ECO:0007669"/>
    <property type="project" value="UniProtKB-KW"/>
</dbReference>
<feature type="domain" description="YrdC-like" evidence="15">
    <location>
        <begin position="11"/>
        <end position="196"/>
    </location>
</feature>
<name>A0A0J8DAB9_CLOCY</name>
<feature type="binding site" evidence="14">
    <location>
        <position position="233"/>
    </location>
    <ligand>
        <name>ATP</name>
        <dbReference type="ChEBI" id="CHEBI:30616"/>
    </ligand>
</feature>
<dbReference type="SUPFAM" id="SSF55821">
    <property type="entry name" value="YrdC/RibB"/>
    <property type="match status" value="1"/>
</dbReference>
<keyword evidence="10 13" id="KW-0067">ATP-binding</keyword>
<dbReference type="InterPro" id="IPR017945">
    <property type="entry name" value="DHBP_synth_RibB-like_a/b_dom"/>
</dbReference>
<dbReference type="InterPro" id="IPR050156">
    <property type="entry name" value="TC-AMP_synthase_SUA5"/>
</dbReference>
<gene>
    <name evidence="16" type="primary">sua</name>
    <name evidence="16" type="ORF">CLCY_5c00360</name>
</gene>
<keyword evidence="17" id="KW-1185">Reference proteome</keyword>
<evidence type="ECO:0000256" key="10">
    <source>
        <dbReference type="ARBA" id="ARBA00022840"/>
    </source>
</evidence>
<dbReference type="Proteomes" id="UP000036756">
    <property type="component" value="Unassembled WGS sequence"/>
</dbReference>
<dbReference type="PROSITE" id="PS51163">
    <property type="entry name" value="YRDC"/>
    <property type="match status" value="1"/>
</dbReference>
<organism evidence="16 17">
    <name type="scientific">Clostridium cylindrosporum DSM 605</name>
    <dbReference type="NCBI Taxonomy" id="1121307"/>
    <lineage>
        <taxon>Bacteria</taxon>
        <taxon>Bacillati</taxon>
        <taxon>Bacillota</taxon>
        <taxon>Clostridia</taxon>
        <taxon>Eubacteriales</taxon>
        <taxon>Clostridiaceae</taxon>
        <taxon>Clostridium</taxon>
    </lineage>
</organism>
<keyword evidence="9 13" id="KW-0547">Nucleotide-binding</keyword>
<dbReference type="InterPro" id="IPR006070">
    <property type="entry name" value="Sua5-like_dom"/>
</dbReference>
<dbReference type="GO" id="GO:0000049">
    <property type="term" value="F:tRNA binding"/>
    <property type="evidence" value="ECO:0007669"/>
    <property type="project" value="TreeGrafter"/>
</dbReference>
<comment type="similarity">
    <text evidence="2 13">Belongs to the SUA5 family.</text>
</comment>
<feature type="binding site" evidence="14">
    <location>
        <position position="140"/>
    </location>
    <ligand>
        <name>ATP</name>
        <dbReference type="ChEBI" id="CHEBI:30616"/>
    </ligand>
</feature>
<evidence type="ECO:0000256" key="5">
    <source>
        <dbReference type="ARBA" id="ARBA00022490"/>
    </source>
</evidence>
<evidence type="ECO:0000256" key="13">
    <source>
        <dbReference type="PIRNR" id="PIRNR004930"/>
    </source>
</evidence>
<dbReference type="RefSeq" id="WP_048569535.1">
    <property type="nucleotide sequence ID" value="NZ_LFVU01000004.1"/>
</dbReference>
<dbReference type="STRING" id="1121307.CLCY_5c00360"/>
<dbReference type="PATRIC" id="fig|1121307.3.peg.1968"/>
<evidence type="ECO:0000256" key="2">
    <source>
        <dbReference type="ARBA" id="ARBA00007663"/>
    </source>
</evidence>
<protein>
    <recommendedName>
        <fullName evidence="4 13">Threonylcarbamoyl-AMP synthase</fullName>
        <shortName evidence="13">TC-AMP synthase</shortName>
        <ecNumber evidence="3 13">2.7.7.87</ecNumber>
    </recommendedName>
    <alternativeName>
        <fullName evidence="11 13">L-threonylcarbamoyladenylate synthase</fullName>
    </alternativeName>
</protein>
<feature type="binding site" evidence="14">
    <location>
        <position position="65"/>
    </location>
    <ligand>
        <name>L-threonine</name>
        <dbReference type="ChEBI" id="CHEBI:57926"/>
    </ligand>
</feature>
<dbReference type="AlphaFoldDB" id="A0A0J8DAB9"/>
<keyword evidence="7 13" id="KW-0819">tRNA processing</keyword>
<dbReference type="FunFam" id="3.40.50.11030:FF:000001">
    <property type="entry name" value="Threonylcarbamoyl-AMP synthase"/>
    <property type="match status" value="1"/>
</dbReference>
<dbReference type="OrthoDB" id="9814580at2"/>
<comment type="subcellular location">
    <subcellularLocation>
        <location evidence="1 13">Cytoplasm</location>
    </subcellularLocation>
</comment>
<comment type="caution">
    <text evidence="16">The sequence shown here is derived from an EMBL/GenBank/DDBJ whole genome shotgun (WGS) entry which is preliminary data.</text>
</comment>
<dbReference type="Gene3D" id="3.90.870.10">
    <property type="entry name" value="DHBP synthase"/>
    <property type="match status" value="1"/>
</dbReference>
<accession>A0A0J8DAB9</accession>
<evidence type="ECO:0000256" key="6">
    <source>
        <dbReference type="ARBA" id="ARBA00022679"/>
    </source>
</evidence>
<dbReference type="GO" id="GO:0003725">
    <property type="term" value="F:double-stranded RNA binding"/>
    <property type="evidence" value="ECO:0007669"/>
    <property type="project" value="UniProtKB-UniRule"/>
</dbReference>
<dbReference type="PANTHER" id="PTHR17490:SF16">
    <property type="entry name" value="THREONYLCARBAMOYL-AMP SYNTHASE"/>
    <property type="match status" value="1"/>
</dbReference>
<dbReference type="NCBIfam" id="TIGR00057">
    <property type="entry name" value="L-threonylcarbamoyladenylate synthase"/>
    <property type="match status" value="1"/>
</dbReference>
<dbReference type="InterPro" id="IPR038385">
    <property type="entry name" value="Sua5/YwlC_C"/>
</dbReference>
<dbReference type="GO" id="GO:0061710">
    <property type="term" value="F:L-threonylcarbamoyladenylate synthase"/>
    <property type="evidence" value="ECO:0007669"/>
    <property type="project" value="UniProtKB-EC"/>
</dbReference>
<evidence type="ECO:0000256" key="7">
    <source>
        <dbReference type="ARBA" id="ARBA00022694"/>
    </source>
</evidence>
<dbReference type="EMBL" id="LFVU01000004">
    <property type="protein sequence ID" value="KMT22797.1"/>
    <property type="molecule type" value="Genomic_DNA"/>
</dbReference>
<dbReference type="GO" id="GO:0006450">
    <property type="term" value="P:regulation of translational fidelity"/>
    <property type="evidence" value="ECO:0007669"/>
    <property type="project" value="TreeGrafter"/>
</dbReference>
<dbReference type="EC" id="2.7.7.87" evidence="3 13"/>
<evidence type="ECO:0000259" key="15">
    <source>
        <dbReference type="PROSITE" id="PS51163"/>
    </source>
</evidence>
<dbReference type="PANTHER" id="PTHR17490">
    <property type="entry name" value="SUA5"/>
    <property type="match status" value="1"/>
</dbReference>
<evidence type="ECO:0000256" key="1">
    <source>
        <dbReference type="ARBA" id="ARBA00004496"/>
    </source>
</evidence>
<dbReference type="InterPro" id="IPR010923">
    <property type="entry name" value="T(6)A37_SUA5"/>
</dbReference>
<evidence type="ECO:0000313" key="16">
    <source>
        <dbReference type="EMBL" id="KMT22797.1"/>
    </source>
</evidence>
<evidence type="ECO:0000256" key="12">
    <source>
        <dbReference type="ARBA" id="ARBA00048366"/>
    </source>
</evidence>
<comment type="function">
    <text evidence="13">Required for the formation of a threonylcarbamoyl group on adenosine at position 37 (t(6)A37) in tRNAs that read codons beginning with adenine.</text>
</comment>
<dbReference type="PIRSF" id="PIRSF004930">
    <property type="entry name" value="Tln_factor_SUA5"/>
    <property type="match status" value="1"/>
</dbReference>
<comment type="catalytic activity">
    <reaction evidence="12 13">
        <text>L-threonine + hydrogencarbonate + ATP = L-threonylcarbamoyladenylate + diphosphate + H2O</text>
        <dbReference type="Rhea" id="RHEA:36407"/>
        <dbReference type="ChEBI" id="CHEBI:15377"/>
        <dbReference type="ChEBI" id="CHEBI:17544"/>
        <dbReference type="ChEBI" id="CHEBI:30616"/>
        <dbReference type="ChEBI" id="CHEBI:33019"/>
        <dbReference type="ChEBI" id="CHEBI:57926"/>
        <dbReference type="ChEBI" id="CHEBI:73682"/>
        <dbReference type="EC" id="2.7.7.87"/>
    </reaction>
</comment>
<feature type="binding site" evidence="14">
    <location>
        <position position="60"/>
    </location>
    <ligand>
        <name>ATP</name>
        <dbReference type="ChEBI" id="CHEBI:30616"/>
    </ligand>
</feature>
<feature type="binding site" evidence="14">
    <location>
        <position position="118"/>
    </location>
    <ligand>
        <name>ATP</name>
        <dbReference type="ChEBI" id="CHEBI:30616"/>
    </ligand>
</feature>